<feature type="domain" description="AMP-dependent synthetase/ligase" evidence="6">
    <location>
        <begin position="107"/>
        <end position="523"/>
    </location>
</feature>
<comment type="catalytic activity">
    <reaction evidence="5">
        <text>a long-chain fatty acid + ATP + CoA = a long-chain fatty acyl-CoA + AMP + diphosphate</text>
        <dbReference type="Rhea" id="RHEA:15421"/>
        <dbReference type="ChEBI" id="CHEBI:30616"/>
        <dbReference type="ChEBI" id="CHEBI:33019"/>
        <dbReference type="ChEBI" id="CHEBI:57287"/>
        <dbReference type="ChEBI" id="CHEBI:57560"/>
        <dbReference type="ChEBI" id="CHEBI:83139"/>
        <dbReference type="ChEBI" id="CHEBI:456215"/>
        <dbReference type="EC" id="6.2.1.3"/>
    </reaction>
</comment>
<organism evidence="7 8">
    <name type="scientific">Favolaschia claudopus</name>
    <dbReference type="NCBI Taxonomy" id="2862362"/>
    <lineage>
        <taxon>Eukaryota</taxon>
        <taxon>Fungi</taxon>
        <taxon>Dikarya</taxon>
        <taxon>Basidiomycota</taxon>
        <taxon>Agaricomycotina</taxon>
        <taxon>Agaricomycetes</taxon>
        <taxon>Agaricomycetidae</taxon>
        <taxon>Agaricales</taxon>
        <taxon>Marasmiineae</taxon>
        <taxon>Mycenaceae</taxon>
        <taxon>Favolaschia</taxon>
    </lineage>
</organism>
<evidence type="ECO:0000313" key="8">
    <source>
        <dbReference type="Proteomes" id="UP001362999"/>
    </source>
</evidence>
<gene>
    <name evidence="7" type="ORF">R3P38DRAFT_3125646</name>
</gene>
<name>A0AAV9ZBI9_9AGAR</name>
<accession>A0AAV9ZBI9</accession>
<dbReference type="PANTHER" id="PTHR43272">
    <property type="entry name" value="LONG-CHAIN-FATTY-ACID--COA LIGASE"/>
    <property type="match status" value="1"/>
</dbReference>
<evidence type="ECO:0000256" key="2">
    <source>
        <dbReference type="ARBA" id="ARBA00022598"/>
    </source>
</evidence>
<evidence type="ECO:0000256" key="4">
    <source>
        <dbReference type="ARBA" id="ARBA00022840"/>
    </source>
</evidence>
<dbReference type="PROSITE" id="PS00455">
    <property type="entry name" value="AMP_BINDING"/>
    <property type="match status" value="1"/>
</dbReference>
<evidence type="ECO:0000256" key="1">
    <source>
        <dbReference type="ARBA" id="ARBA00006432"/>
    </source>
</evidence>
<keyword evidence="4" id="KW-0067">ATP-binding</keyword>
<dbReference type="EMBL" id="JAWWNJ010000171">
    <property type="protein sequence ID" value="KAK6977182.1"/>
    <property type="molecule type" value="Genomic_DNA"/>
</dbReference>
<dbReference type="InterPro" id="IPR042099">
    <property type="entry name" value="ANL_N_sf"/>
</dbReference>
<dbReference type="GO" id="GO:0004467">
    <property type="term" value="F:long-chain fatty acid-CoA ligase activity"/>
    <property type="evidence" value="ECO:0007669"/>
    <property type="project" value="UniProtKB-EC"/>
</dbReference>
<reference evidence="7 8" key="1">
    <citation type="journal article" date="2024" name="J Genomics">
        <title>Draft genome sequencing and assembly of Favolaschia claudopus CIRM-BRFM 2984 isolated from oak limbs.</title>
        <authorList>
            <person name="Navarro D."/>
            <person name="Drula E."/>
            <person name="Chaduli D."/>
            <person name="Cazenave R."/>
            <person name="Ahrendt S."/>
            <person name="Wang J."/>
            <person name="Lipzen A."/>
            <person name="Daum C."/>
            <person name="Barry K."/>
            <person name="Grigoriev I.V."/>
            <person name="Favel A."/>
            <person name="Rosso M.N."/>
            <person name="Martin F."/>
        </authorList>
    </citation>
    <scope>NUCLEOTIDE SEQUENCE [LARGE SCALE GENOMIC DNA]</scope>
    <source>
        <strain evidence="7 8">CIRM-BRFM 2984</strain>
    </source>
</reference>
<dbReference type="InterPro" id="IPR000873">
    <property type="entry name" value="AMP-dep_synth/lig_dom"/>
</dbReference>
<evidence type="ECO:0000313" key="7">
    <source>
        <dbReference type="EMBL" id="KAK6977182.1"/>
    </source>
</evidence>
<dbReference type="SUPFAM" id="SSF56801">
    <property type="entry name" value="Acetyl-CoA synthetase-like"/>
    <property type="match status" value="1"/>
</dbReference>
<evidence type="ECO:0000256" key="5">
    <source>
        <dbReference type="ARBA" id="ARBA00036813"/>
    </source>
</evidence>
<evidence type="ECO:0000256" key="3">
    <source>
        <dbReference type="ARBA" id="ARBA00022741"/>
    </source>
</evidence>
<comment type="caution">
    <text evidence="7">The sequence shown here is derived from an EMBL/GenBank/DDBJ whole genome shotgun (WGS) entry which is preliminary data.</text>
</comment>
<sequence>MPTNITTRTNRPGYYGAGSVVVAPPSAPDEGPTRRTAISADKLVQRPFEGIETVWDVIEYVAKTHGGRDALGWRDVVKIHEEEKELTKVVDGKDIKEKKKWKYFELTDYKYISYVQLKERVGEIGRGLVELGLGTEDVFNIYAATSLNWQLLAHACGSISTRIATAYDTLGPSGLTHSLNEPHCAALFTNAALLPTLLSVLPNTPSVRIIVYDGDVKEEVIRKVREAREGVNILSIEDVRALGAKSASDPAINEQVEKRRPKPETVSCIMYTSGSTGAPKGVVITHANLIASVGAVHTLLGHHLTPEDAYLAYLPLAHILEYIVELIMLFVGMPTGFGGVKTLTDASTRNCPGDMRAFAPSIMVGVPAVWETIRKGIVGKASAGGKVRESVFRGAVEAKRRNTPVLGMLADNFVLSAVKAATGGRLRLAMSGGAAISRETQEFLSVALVMLLQGYGMTESCGMCAIMPPEVFRYDTVGLPVPSVEIKFRDVPEAGYFSCGRNGATEERGEVCIRGPSVISGYFKRPDLNEDPTIFAGDGWLRTGDVGQWNEDGTLTLIDRIKNLVKLAGGEYIALEQLESTYKACNYVANICVHATQDAKAPIAIIIPHEQHLRAGLKSLDGVDASKGLHELCTDSRVAALVLKECNSVGKKNGFKGMEMLSGVILTPDEWTPESGLVTAAQKIQRSAIAKKFDKEIKEAYKNQ</sequence>
<dbReference type="Proteomes" id="UP001362999">
    <property type="component" value="Unassembled WGS sequence"/>
</dbReference>
<comment type="similarity">
    <text evidence="1">Belongs to the ATP-dependent AMP-binding enzyme family.</text>
</comment>
<dbReference type="GO" id="GO:0005811">
    <property type="term" value="C:lipid droplet"/>
    <property type="evidence" value="ECO:0007669"/>
    <property type="project" value="TreeGrafter"/>
</dbReference>
<evidence type="ECO:0000259" key="6">
    <source>
        <dbReference type="Pfam" id="PF00501"/>
    </source>
</evidence>
<keyword evidence="2 7" id="KW-0436">Ligase</keyword>
<dbReference type="GO" id="GO:0005783">
    <property type="term" value="C:endoplasmic reticulum"/>
    <property type="evidence" value="ECO:0007669"/>
    <property type="project" value="TreeGrafter"/>
</dbReference>
<dbReference type="GO" id="GO:0005524">
    <property type="term" value="F:ATP binding"/>
    <property type="evidence" value="ECO:0007669"/>
    <property type="project" value="UniProtKB-KW"/>
</dbReference>
<keyword evidence="8" id="KW-1185">Reference proteome</keyword>
<dbReference type="PANTHER" id="PTHR43272:SF83">
    <property type="entry name" value="ACYL-COA SYNTHETASE LONG-CHAIN, ISOFORM J"/>
    <property type="match status" value="1"/>
</dbReference>
<dbReference type="GO" id="GO:0035336">
    <property type="term" value="P:long-chain fatty-acyl-CoA metabolic process"/>
    <property type="evidence" value="ECO:0007669"/>
    <property type="project" value="TreeGrafter"/>
</dbReference>
<dbReference type="AlphaFoldDB" id="A0AAV9ZBI9"/>
<dbReference type="Gene3D" id="3.40.50.12780">
    <property type="entry name" value="N-terminal domain of ligase-like"/>
    <property type="match status" value="1"/>
</dbReference>
<dbReference type="Pfam" id="PF00501">
    <property type="entry name" value="AMP-binding"/>
    <property type="match status" value="1"/>
</dbReference>
<keyword evidence="3" id="KW-0547">Nucleotide-binding</keyword>
<dbReference type="GO" id="GO:0005886">
    <property type="term" value="C:plasma membrane"/>
    <property type="evidence" value="ECO:0007669"/>
    <property type="project" value="TreeGrafter"/>
</dbReference>
<proteinExistence type="inferred from homology"/>
<protein>
    <submittedName>
        <fullName evidence="7">Long-chain-fatty-acid-CoA ligase</fullName>
    </submittedName>
</protein>
<dbReference type="InterPro" id="IPR020845">
    <property type="entry name" value="AMP-binding_CS"/>
</dbReference>